<evidence type="ECO:0000313" key="5">
    <source>
        <dbReference type="Proteomes" id="UP000242188"/>
    </source>
</evidence>
<dbReference type="AlphaFoldDB" id="A0A210PQY3"/>
<evidence type="ECO:0000256" key="2">
    <source>
        <dbReference type="SAM" id="MobiDB-lite"/>
    </source>
</evidence>
<dbReference type="GO" id="GO:0046983">
    <property type="term" value="F:protein dimerization activity"/>
    <property type="evidence" value="ECO:0007669"/>
    <property type="project" value="InterPro"/>
</dbReference>
<evidence type="ECO:0000313" key="4">
    <source>
        <dbReference type="EMBL" id="OWF38909.1"/>
    </source>
</evidence>
<organism evidence="4 5">
    <name type="scientific">Mizuhopecten yessoensis</name>
    <name type="common">Japanese scallop</name>
    <name type="synonym">Patinopecten yessoensis</name>
    <dbReference type="NCBI Taxonomy" id="6573"/>
    <lineage>
        <taxon>Eukaryota</taxon>
        <taxon>Metazoa</taxon>
        <taxon>Spiralia</taxon>
        <taxon>Lophotrochozoa</taxon>
        <taxon>Mollusca</taxon>
        <taxon>Bivalvia</taxon>
        <taxon>Autobranchia</taxon>
        <taxon>Pteriomorphia</taxon>
        <taxon>Pectinida</taxon>
        <taxon>Pectinoidea</taxon>
        <taxon>Pectinidae</taxon>
        <taxon>Mizuhopecten</taxon>
    </lineage>
</organism>
<dbReference type="Gene3D" id="4.10.280.10">
    <property type="entry name" value="Helix-loop-helix DNA-binding domain"/>
    <property type="match status" value="1"/>
</dbReference>
<dbReference type="Proteomes" id="UP000242188">
    <property type="component" value="Unassembled WGS sequence"/>
</dbReference>
<dbReference type="PANTHER" id="PTHR23349">
    <property type="entry name" value="BASIC HELIX-LOOP-HELIX TRANSCRIPTION FACTOR, TWIST"/>
    <property type="match status" value="1"/>
</dbReference>
<dbReference type="PANTHER" id="PTHR23349:SF108">
    <property type="entry name" value="BHLH DOMAIN-CONTAINING PROTEIN"/>
    <property type="match status" value="1"/>
</dbReference>
<dbReference type="SMART" id="SM00353">
    <property type="entry name" value="HLH"/>
    <property type="match status" value="1"/>
</dbReference>
<dbReference type="GO" id="GO:0000981">
    <property type="term" value="F:DNA-binding transcription factor activity, RNA polymerase II-specific"/>
    <property type="evidence" value="ECO:0007669"/>
    <property type="project" value="TreeGrafter"/>
</dbReference>
<feature type="domain" description="BHLH" evidence="3">
    <location>
        <begin position="42"/>
        <end position="95"/>
    </location>
</feature>
<dbReference type="SUPFAM" id="SSF47459">
    <property type="entry name" value="HLH, helix-loop-helix DNA-binding domain"/>
    <property type="match status" value="1"/>
</dbReference>
<comment type="caution">
    <text evidence="4">The sequence shown here is derived from an EMBL/GenBank/DDBJ whole genome shotgun (WGS) entry which is preliminary data.</text>
</comment>
<sequence>MVNTLQSVFDSSLFGTCQYSCPKITCKTRKRRHVPHSQRSPEYVLHRNTRERRRVEAINDAFQLLKKHVPLIDETDDKASKVGILYGAARYIRVLADILENTSRSTTSRSDVNGNTLMERQDMPGCDTNSLNNCVIREQKKFHYCQPQFQNSSSSPTCMFMEIQNCPSIDYTQCLENVPPRQHISAGLPDPRDCQAIYTSTNLLWQ</sequence>
<evidence type="ECO:0000259" key="3">
    <source>
        <dbReference type="PROSITE" id="PS50888"/>
    </source>
</evidence>
<dbReference type="InterPro" id="IPR011598">
    <property type="entry name" value="bHLH_dom"/>
</dbReference>
<feature type="region of interest" description="Disordered" evidence="2">
    <location>
        <begin position="103"/>
        <end position="123"/>
    </location>
</feature>
<dbReference type="GO" id="GO:0000977">
    <property type="term" value="F:RNA polymerase II transcription regulatory region sequence-specific DNA binding"/>
    <property type="evidence" value="ECO:0007669"/>
    <property type="project" value="TreeGrafter"/>
</dbReference>
<proteinExistence type="predicted"/>
<dbReference type="GO" id="GO:0032502">
    <property type="term" value="P:developmental process"/>
    <property type="evidence" value="ECO:0007669"/>
    <property type="project" value="TreeGrafter"/>
</dbReference>
<dbReference type="EMBL" id="NEDP02005552">
    <property type="protein sequence ID" value="OWF38909.1"/>
    <property type="molecule type" value="Genomic_DNA"/>
</dbReference>
<keyword evidence="5" id="KW-1185">Reference proteome</keyword>
<dbReference type="PROSITE" id="PS50888">
    <property type="entry name" value="BHLH"/>
    <property type="match status" value="1"/>
</dbReference>
<dbReference type="InterPro" id="IPR050283">
    <property type="entry name" value="E-box_TF_Regulators"/>
</dbReference>
<dbReference type="InterPro" id="IPR036638">
    <property type="entry name" value="HLH_DNA-bd_sf"/>
</dbReference>
<dbReference type="Pfam" id="PF00010">
    <property type="entry name" value="HLH"/>
    <property type="match status" value="1"/>
</dbReference>
<dbReference type="OrthoDB" id="6241467at2759"/>
<name>A0A210PQY3_MIZYE</name>
<reference evidence="4 5" key="1">
    <citation type="journal article" date="2017" name="Nat. Ecol. Evol.">
        <title>Scallop genome provides insights into evolution of bilaterian karyotype and development.</title>
        <authorList>
            <person name="Wang S."/>
            <person name="Zhang J."/>
            <person name="Jiao W."/>
            <person name="Li J."/>
            <person name="Xun X."/>
            <person name="Sun Y."/>
            <person name="Guo X."/>
            <person name="Huan P."/>
            <person name="Dong B."/>
            <person name="Zhang L."/>
            <person name="Hu X."/>
            <person name="Sun X."/>
            <person name="Wang J."/>
            <person name="Zhao C."/>
            <person name="Wang Y."/>
            <person name="Wang D."/>
            <person name="Huang X."/>
            <person name="Wang R."/>
            <person name="Lv J."/>
            <person name="Li Y."/>
            <person name="Zhang Z."/>
            <person name="Liu B."/>
            <person name="Lu W."/>
            <person name="Hui Y."/>
            <person name="Liang J."/>
            <person name="Zhou Z."/>
            <person name="Hou R."/>
            <person name="Li X."/>
            <person name="Liu Y."/>
            <person name="Li H."/>
            <person name="Ning X."/>
            <person name="Lin Y."/>
            <person name="Zhao L."/>
            <person name="Xing Q."/>
            <person name="Dou J."/>
            <person name="Li Y."/>
            <person name="Mao J."/>
            <person name="Guo H."/>
            <person name="Dou H."/>
            <person name="Li T."/>
            <person name="Mu C."/>
            <person name="Jiang W."/>
            <person name="Fu Q."/>
            <person name="Fu X."/>
            <person name="Miao Y."/>
            <person name="Liu J."/>
            <person name="Yu Q."/>
            <person name="Li R."/>
            <person name="Liao H."/>
            <person name="Li X."/>
            <person name="Kong Y."/>
            <person name="Jiang Z."/>
            <person name="Chourrout D."/>
            <person name="Li R."/>
            <person name="Bao Z."/>
        </authorList>
    </citation>
    <scope>NUCLEOTIDE SEQUENCE [LARGE SCALE GENOMIC DNA]</scope>
    <source>
        <strain evidence="4 5">PY_sf001</strain>
    </source>
</reference>
<keyword evidence="1" id="KW-0238">DNA-binding</keyword>
<dbReference type="STRING" id="6573.A0A210PQY3"/>
<evidence type="ECO:0000256" key="1">
    <source>
        <dbReference type="ARBA" id="ARBA00023125"/>
    </source>
</evidence>
<dbReference type="CDD" id="cd11418">
    <property type="entry name" value="bHLH_TS_ASCL"/>
    <property type="match status" value="1"/>
</dbReference>
<protein>
    <submittedName>
        <fullName evidence="4">Helix-loop-helix protein 4</fullName>
    </submittedName>
</protein>
<feature type="compositionally biased region" description="Polar residues" evidence="2">
    <location>
        <begin position="103"/>
        <end position="118"/>
    </location>
</feature>
<accession>A0A210PQY3</accession>
<gene>
    <name evidence="4" type="ORF">KP79_PYT07608</name>
</gene>